<dbReference type="Gene3D" id="1.20.120.1870">
    <property type="entry name" value="Fic/DOC protein, Fido domain"/>
    <property type="match status" value="1"/>
</dbReference>
<dbReference type="EMBL" id="VDGT01000037">
    <property type="protein sequence ID" value="TNM23670.1"/>
    <property type="molecule type" value="Genomic_DNA"/>
</dbReference>
<reference evidence="2 3" key="1">
    <citation type="submission" date="2019-06" db="EMBL/GenBank/DDBJ databases">
        <title>Draft genome of Streptomyces sedi sp. JCM16909.</title>
        <authorList>
            <person name="Klykleung N."/>
            <person name="Tanasupawat S."/>
            <person name="Kudo T."/>
            <person name="Yuki M."/>
            <person name="Ohkuma M."/>
        </authorList>
    </citation>
    <scope>NUCLEOTIDE SEQUENCE [LARGE SCALE GENOMIC DNA]</scope>
    <source>
        <strain evidence="2 3">JCM 16909</strain>
    </source>
</reference>
<organism evidence="2 3">
    <name type="scientific">Streptomyces sedi</name>
    <dbReference type="NCBI Taxonomy" id="555059"/>
    <lineage>
        <taxon>Bacteria</taxon>
        <taxon>Bacillati</taxon>
        <taxon>Actinomycetota</taxon>
        <taxon>Actinomycetes</taxon>
        <taxon>Kitasatosporales</taxon>
        <taxon>Streptomycetaceae</taxon>
        <taxon>Streptomyces</taxon>
    </lineage>
</organism>
<dbReference type="AlphaFoldDB" id="A0A5C4UJH5"/>
<dbReference type="RefSeq" id="WP_139650187.1">
    <property type="nucleotide sequence ID" value="NZ_BAAAZS010000123.1"/>
</dbReference>
<protein>
    <recommendedName>
        <fullName evidence="1">Fido domain-containing protein</fullName>
    </recommendedName>
</protein>
<dbReference type="Proteomes" id="UP000311713">
    <property type="component" value="Unassembled WGS sequence"/>
</dbReference>
<dbReference type="InterPro" id="IPR030934">
    <property type="entry name" value="Intein_C"/>
</dbReference>
<dbReference type="SUPFAM" id="SSF51294">
    <property type="entry name" value="Hedgehog/intein (Hint) domain"/>
    <property type="match status" value="1"/>
</dbReference>
<gene>
    <name evidence="2" type="ORF">FH715_27615</name>
</gene>
<dbReference type="Gene3D" id="2.170.16.10">
    <property type="entry name" value="Hedgehog/Intein (Hint) domain"/>
    <property type="match status" value="1"/>
</dbReference>
<proteinExistence type="predicted"/>
<name>A0A5C4UJH5_9ACTN</name>
<keyword evidence="3" id="KW-1185">Reference proteome</keyword>
<dbReference type="PROSITE" id="PS50818">
    <property type="entry name" value="INTEIN_C_TER"/>
    <property type="match status" value="1"/>
</dbReference>
<feature type="domain" description="Fido" evidence="1">
    <location>
        <begin position="157"/>
        <end position="300"/>
    </location>
</feature>
<evidence type="ECO:0000313" key="2">
    <source>
        <dbReference type="EMBL" id="TNM23670.1"/>
    </source>
</evidence>
<accession>A0A5C4UJH5</accession>
<comment type="caution">
    <text evidence="2">The sequence shown here is derived from an EMBL/GenBank/DDBJ whole genome shotgun (WGS) entry which is preliminary data.</text>
</comment>
<dbReference type="NCBIfam" id="TIGR01443">
    <property type="entry name" value="intein_Cterm"/>
    <property type="match status" value="1"/>
</dbReference>
<dbReference type="OrthoDB" id="4499611at2"/>
<evidence type="ECO:0000259" key="1">
    <source>
        <dbReference type="PROSITE" id="PS51459"/>
    </source>
</evidence>
<evidence type="ECO:0000313" key="3">
    <source>
        <dbReference type="Proteomes" id="UP000311713"/>
    </source>
</evidence>
<dbReference type="InterPro" id="IPR003812">
    <property type="entry name" value="Fido"/>
</dbReference>
<dbReference type="InterPro" id="IPR053737">
    <property type="entry name" value="Type_II_TA_Toxin"/>
</dbReference>
<dbReference type="InterPro" id="IPR036844">
    <property type="entry name" value="Hint_dom_sf"/>
</dbReference>
<dbReference type="CDD" id="cd00081">
    <property type="entry name" value="Hint"/>
    <property type="match status" value="1"/>
</dbReference>
<sequence>MGLVMEAPQGKGLKFVDRLLENASELGTTLRRNVGDACNSFVAGTHVLMADGTTRPIEELRIGDKVLATDPETGETSPRTVTAEITSTGTKHLTALTLATEEGPTTLTATDADPFWNQTTRAWTDAAELTVGTELTAPDGTTTTVTTLTRHTRASTVHNLTVEGLHTYYVLAGQTPVLVHNSNCPLTGGFKVGVSPDEIADINRGFGGETLLNGSPASTLANASRYDSFWDKSAVVIRDIAGSHMFNNGNKRTAQATVEQLMERNGVTSGPTSADLRSVIDRVSKGQLRDVSDISAALRGY</sequence>
<dbReference type="SMART" id="SM00306">
    <property type="entry name" value="HintN"/>
    <property type="match status" value="1"/>
</dbReference>
<dbReference type="InterPro" id="IPR003587">
    <property type="entry name" value="Hint_dom_N"/>
</dbReference>
<dbReference type="PROSITE" id="PS51459">
    <property type="entry name" value="FIDO"/>
    <property type="match status" value="1"/>
</dbReference>
<dbReference type="Pfam" id="PF07591">
    <property type="entry name" value="PT-HINT"/>
    <property type="match status" value="1"/>
</dbReference>